<dbReference type="EMBL" id="AP011529">
    <property type="protein sequence ID" value="BAI80283.1"/>
    <property type="molecule type" value="Genomic_DNA"/>
</dbReference>
<dbReference type="Pfam" id="PF01855">
    <property type="entry name" value="POR_N"/>
    <property type="match status" value="1"/>
</dbReference>
<dbReference type="SUPFAM" id="SSF52518">
    <property type="entry name" value="Thiamin diphosphate-binding fold (THDP-binding)"/>
    <property type="match status" value="1"/>
</dbReference>
<sequence>MNLISLKIAAPAGFGVMSMGPMFAKVLKRSGFYVMGYPEYPSLIRGGYNSYQLLISDEPVYNPYIKTDILLTFTKLSFEKEKIEENVTVIADFEKLKVDKEKINAKIIDIPLSKILKENNLKDIVKNTLALGYVAKLLKIDYKIFEDVIKETMPEKHHEINLSALKIGYDICKNTFNFNFEKKDYQNHIIVTGNESTALSAIASGVNFYSTYPMTPASTVLHFLAKYAKDYGIIVKHTEDEIAGVTMAIGAAYAGARAMTGTSGGGFSLMVEGLGLAAITETPILFFISQRPGPATGMPTWQEQADLKFVLNASQDEFVRAVFTPGDITELFYAVNEALNIAEKYQIPTFVLSDKYLSESLFMDTEFNLNALKIDRGYVFEGDKDKPLEFFPRYKEVKDGIPQRAFPGTIGGIHKTPSNEHDEYGFVSDDAKVRKLMQDRRFKKLNSLANDMPQPKLYGDQTAETTFVCWGSTKTVLLEAMKYNKDFNFIHFPAIYPINWDETKALLQSANKLVLIENNFLGQLGQVIAENTGIIIEDKFLKYDGRPFFTEEILEYLGE</sequence>
<evidence type="ECO:0000313" key="5">
    <source>
        <dbReference type="Proteomes" id="UP000001520"/>
    </source>
</evidence>
<dbReference type="PANTHER" id="PTHR32154:SF20">
    <property type="entry name" value="2-OXOGLUTARATE OXIDOREDUCTASE SUBUNIT KORA"/>
    <property type="match status" value="1"/>
</dbReference>
<dbReference type="Gene3D" id="3.40.920.10">
    <property type="entry name" value="Pyruvate-ferredoxin oxidoreductase, PFOR, domain III"/>
    <property type="match status" value="1"/>
</dbReference>
<evidence type="ECO:0000256" key="1">
    <source>
        <dbReference type="ARBA" id="ARBA00023002"/>
    </source>
</evidence>
<dbReference type="InterPro" id="IPR002880">
    <property type="entry name" value="Pyrv_Fd/Flavodoxin_OxRdtase_N"/>
</dbReference>
<dbReference type="GO" id="GO:0006979">
    <property type="term" value="P:response to oxidative stress"/>
    <property type="evidence" value="ECO:0007669"/>
    <property type="project" value="TreeGrafter"/>
</dbReference>
<dbReference type="STRING" id="639282.DEFDS_0805"/>
<keyword evidence="1" id="KW-0560">Oxidoreductase</keyword>
<dbReference type="SUPFAM" id="SSF52922">
    <property type="entry name" value="TK C-terminal domain-like"/>
    <property type="match status" value="1"/>
</dbReference>
<dbReference type="AlphaFoldDB" id="D3PCG0"/>
<dbReference type="NCBIfam" id="TIGR03710">
    <property type="entry name" value="OAFO_sf"/>
    <property type="match status" value="1"/>
</dbReference>
<dbReference type="eggNOG" id="COG0674">
    <property type="taxonomic scope" value="Bacteria"/>
</dbReference>
<gene>
    <name evidence="4" type="ordered locus">DEFDS_0805</name>
</gene>
<protein>
    <submittedName>
        <fullName evidence="4">2-oxoacid oxidoreductase, gamma-alpha subunit</fullName>
    </submittedName>
</protein>
<accession>D3PCG0</accession>
<dbReference type="InterPro" id="IPR022367">
    <property type="entry name" value="2-oxoacid/accept_OxRdtase_asu"/>
</dbReference>
<evidence type="ECO:0000313" key="4">
    <source>
        <dbReference type="EMBL" id="BAI80283.1"/>
    </source>
</evidence>
<proteinExistence type="predicted"/>
<dbReference type="CDD" id="cd07034">
    <property type="entry name" value="TPP_PYR_PFOR_IOR-alpha_like"/>
    <property type="match status" value="1"/>
</dbReference>
<dbReference type="SUPFAM" id="SSF53323">
    <property type="entry name" value="Pyruvate-ferredoxin oxidoreductase, PFOR, domain III"/>
    <property type="match status" value="1"/>
</dbReference>
<feature type="domain" description="Pyruvate/ketoisovalerate oxidoreductase catalytic" evidence="2">
    <location>
        <begin position="13"/>
        <end position="170"/>
    </location>
</feature>
<dbReference type="InterPro" id="IPR002869">
    <property type="entry name" value="Pyrv_flavodox_OxRed_cen"/>
</dbReference>
<dbReference type="OrthoDB" id="9794954at2"/>
<dbReference type="Gene3D" id="3.40.50.920">
    <property type="match status" value="1"/>
</dbReference>
<dbReference type="InterPro" id="IPR009014">
    <property type="entry name" value="Transketo_C/PFOR_II"/>
</dbReference>
<evidence type="ECO:0000259" key="2">
    <source>
        <dbReference type="Pfam" id="PF01558"/>
    </source>
</evidence>
<dbReference type="eggNOG" id="COG1014">
    <property type="taxonomic scope" value="Bacteria"/>
</dbReference>
<dbReference type="InterPro" id="IPR029061">
    <property type="entry name" value="THDP-binding"/>
</dbReference>
<reference evidence="4 5" key="1">
    <citation type="journal article" date="2010" name="DNA Res.">
        <title>Bacterial lifestyle in a deep-sea hydrothermal vent chimney revealed by the genome sequence of the thermophilic bacterium Deferribacter desulfuricans SSM1.</title>
        <authorList>
            <person name="Takaki Y."/>
            <person name="Shimamura S."/>
            <person name="Nakagawa S."/>
            <person name="Fukuhara Y."/>
            <person name="Horikawa H."/>
            <person name="Ankai A."/>
            <person name="Harada T."/>
            <person name="Hosoyama A."/>
            <person name="Oguchi A."/>
            <person name="Fukui S."/>
            <person name="Fujita N."/>
            <person name="Takami H."/>
            <person name="Takai K."/>
        </authorList>
    </citation>
    <scope>NUCLEOTIDE SEQUENCE [LARGE SCALE GENOMIC DNA]</scope>
    <source>
        <strain evidence="5">DSM 14783 / JCM 11476 / NBRC 101012 / SSM1</strain>
    </source>
</reference>
<organism evidence="4 5">
    <name type="scientific">Deferribacter desulfuricans (strain DSM 14783 / JCM 11476 / NBRC 101012 / SSM1)</name>
    <dbReference type="NCBI Taxonomy" id="639282"/>
    <lineage>
        <taxon>Bacteria</taxon>
        <taxon>Pseudomonadati</taxon>
        <taxon>Deferribacterota</taxon>
        <taxon>Deferribacteres</taxon>
        <taxon>Deferribacterales</taxon>
        <taxon>Deferribacteraceae</taxon>
        <taxon>Deferribacter</taxon>
    </lineage>
</organism>
<dbReference type="RefSeq" id="WP_013007531.1">
    <property type="nucleotide sequence ID" value="NC_013939.1"/>
</dbReference>
<feature type="domain" description="Pyruvate flavodoxin/ferredoxin oxidoreductase pyrimidine binding" evidence="3">
    <location>
        <begin position="201"/>
        <end position="358"/>
    </location>
</feature>
<dbReference type="PANTHER" id="PTHR32154">
    <property type="entry name" value="PYRUVATE-FLAVODOXIN OXIDOREDUCTASE-RELATED"/>
    <property type="match status" value="1"/>
</dbReference>
<dbReference type="KEGG" id="ddf:DEFDS_0805"/>
<name>D3PCG0_DEFDS</name>
<dbReference type="Pfam" id="PF01558">
    <property type="entry name" value="POR"/>
    <property type="match status" value="1"/>
</dbReference>
<keyword evidence="5" id="KW-1185">Reference proteome</keyword>
<evidence type="ECO:0000259" key="3">
    <source>
        <dbReference type="Pfam" id="PF01855"/>
    </source>
</evidence>
<dbReference type="Gene3D" id="3.40.50.970">
    <property type="match status" value="1"/>
</dbReference>
<dbReference type="GO" id="GO:0016903">
    <property type="term" value="F:oxidoreductase activity, acting on the aldehyde or oxo group of donors"/>
    <property type="evidence" value="ECO:0007669"/>
    <property type="project" value="InterPro"/>
</dbReference>
<dbReference type="Proteomes" id="UP000001520">
    <property type="component" value="Chromosome"/>
</dbReference>
<dbReference type="InterPro" id="IPR050722">
    <property type="entry name" value="Pyruvate:ferred/Flavod_OxRd"/>
</dbReference>
<dbReference type="HOGENOM" id="CLU_017038_1_0_0"/>
<dbReference type="InterPro" id="IPR019752">
    <property type="entry name" value="Pyrv/ketoisovalerate_OxRed_cat"/>
</dbReference>